<organism evidence="3 4">
    <name type="scientific">Paramecium pentaurelia</name>
    <dbReference type="NCBI Taxonomy" id="43138"/>
    <lineage>
        <taxon>Eukaryota</taxon>
        <taxon>Sar</taxon>
        <taxon>Alveolata</taxon>
        <taxon>Ciliophora</taxon>
        <taxon>Intramacronucleata</taxon>
        <taxon>Oligohymenophorea</taxon>
        <taxon>Peniculida</taxon>
        <taxon>Parameciidae</taxon>
        <taxon>Paramecium</taxon>
    </lineage>
</organism>
<keyword evidence="2" id="KW-0472">Membrane</keyword>
<evidence type="ECO:0000256" key="2">
    <source>
        <dbReference type="SAM" id="Phobius"/>
    </source>
</evidence>
<evidence type="ECO:0000313" key="4">
    <source>
        <dbReference type="Proteomes" id="UP000689195"/>
    </source>
</evidence>
<dbReference type="AlphaFoldDB" id="A0A8S1UXN1"/>
<evidence type="ECO:0008006" key="5">
    <source>
        <dbReference type="Google" id="ProtNLM"/>
    </source>
</evidence>
<evidence type="ECO:0000256" key="1">
    <source>
        <dbReference type="SAM" id="MobiDB-lite"/>
    </source>
</evidence>
<feature type="region of interest" description="Disordered" evidence="1">
    <location>
        <begin position="293"/>
        <end position="317"/>
    </location>
</feature>
<dbReference type="OrthoDB" id="302915at2759"/>
<comment type="caution">
    <text evidence="3">The sequence shown here is derived from an EMBL/GenBank/DDBJ whole genome shotgun (WGS) entry which is preliminary data.</text>
</comment>
<feature type="transmembrane region" description="Helical" evidence="2">
    <location>
        <begin position="75"/>
        <end position="94"/>
    </location>
</feature>
<gene>
    <name evidence="3" type="ORF">PPENT_87.1.T0490218</name>
</gene>
<protein>
    <recommendedName>
        <fullName evidence="5">Transmembrane protein</fullName>
    </recommendedName>
</protein>
<name>A0A8S1UXN1_9CILI</name>
<keyword evidence="2" id="KW-1133">Transmembrane helix</keyword>
<dbReference type="Proteomes" id="UP000689195">
    <property type="component" value="Unassembled WGS sequence"/>
</dbReference>
<proteinExistence type="predicted"/>
<feature type="transmembrane region" description="Helical" evidence="2">
    <location>
        <begin position="140"/>
        <end position="158"/>
    </location>
</feature>
<sequence length="317" mass="37510">MNQQRLDNNINQQSGLDSLLQTWWQSHLFGTKVILTISSIFGLIDLFTHYTFNFFSNSPNSTLPFQIWRLFFADFVHYYSIDMILAIICISNKFKEFEIKNSTISFIIIIFILGFITQTICLLLQFFFSFIYTPFSYKPAYSLWNYFIFFIIQDCLMIPNGQSQLLIFPIQLKNKYYSILFVILFSLIQQSLTFISSSIVAIIYYLFQDNFTFLPATIQKIENGIIFKHFIEQIDFKRIQNYQDQLEYSIDSRVLPQIQTPPAKLTIEGSAPFPPSLLLQELQKQLNVKGLKNQERIQKEEDEEQKQMEQKKEEYDL</sequence>
<accession>A0A8S1UXN1</accession>
<reference evidence="3" key="1">
    <citation type="submission" date="2021-01" db="EMBL/GenBank/DDBJ databases">
        <authorList>
            <consortium name="Genoscope - CEA"/>
            <person name="William W."/>
        </authorList>
    </citation>
    <scope>NUCLEOTIDE SEQUENCE</scope>
</reference>
<keyword evidence="2" id="KW-0812">Transmembrane</keyword>
<feature type="transmembrane region" description="Helical" evidence="2">
    <location>
        <begin position="33"/>
        <end position="55"/>
    </location>
</feature>
<keyword evidence="4" id="KW-1185">Reference proteome</keyword>
<feature type="transmembrane region" description="Helical" evidence="2">
    <location>
        <begin position="106"/>
        <end position="128"/>
    </location>
</feature>
<dbReference type="EMBL" id="CAJJDO010000049">
    <property type="protein sequence ID" value="CAD8168642.1"/>
    <property type="molecule type" value="Genomic_DNA"/>
</dbReference>
<evidence type="ECO:0000313" key="3">
    <source>
        <dbReference type="EMBL" id="CAD8168642.1"/>
    </source>
</evidence>
<feature type="transmembrane region" description="Helical" evidence="2">
    <location>
        <begin position="179"/>
        <end position="207"/>
    </location>
</feature>